<evidence type="ECO:0000256" key="2">
    <source>
        <dbReference type="SAM" id="Phobius"/>
    </source>
</evidence>
<feature type="transmembrane region" description="Helical" evidence="2">
    <location>
        <begin position="98"/>
        <end position="117"/>
    </location>
</feature>
<feature type="transmembrane region" description="Helical" evidence="2">
    <location>
        <begin position="557"/>
        <end position="578"/>
    </location>
</feature>
<evidence type="ECO:0000313" key="3">
    <source>
        <dbReference type="EMBL" id="EFA23704.1"/>
    </source>
</evidence>
<organism evidence="3 5">
    <name type="scientific">Bifidobacterium gallicum DSM 20093 = LMG 11596</name>
    <dbReference type="NCBI Taxonomy" id="561180"/>
    <lineage>
        <taxon>Bacteria</taxon>
        <taxon>Bacillati</taxon>
        <taxon>Actinomycetota</taxon>
        <taxon>Actinomycetes</taxon>
        <taxon>Bifidobacteriales</taxon>
        <taxon>Bifidobacteriaceae</taxon>
        <taxon>Bifidobacterium</taxon>
    </lineage>
</organism>
<dbReference type="InterPro" id="IPR029058">
    <property type="entry name" value="AB_hydrolase_fold"/>
</dbReference>
<keyword evidence="6" id="KW-1185">Reference proteome</keyword>
<feature type="transmembrane region" description="Helical" evidence="2">
    <location>
        <begin position="642"/>
        <end position="664"/>
    </location>
</feature>
<dbReference type="SUPFAM" id="SSF53474">
    <property type="entry name" value="alpha/beta-Hydrolases"/>
    <property type="match status" value="1"/>
</dbReference>
<dbReference type="eggNOG" id="COG0657">
    <property type="taxonomic scope" value="Bacteria"/>
</dbReference>
<keyword evidence="2" id="KW-0812">Transmembrane</keyword>
<evidence type="ECO:0000313" key="6">
    <source>
        <dbReference type="Proteomes" id="UP000029074"/>
    </source>
</evidence>
<protein>
    <submittedName>
        <fullName evidence="4">Esterase</fullName>
    </submittedName>
</protein>
<reference evidence="3 5" key="1">
    <citation type="submission" date="2009-11" db="EMBL/GenBank/DDBJ databases">
        <authorList>
            <person name="Weinstock G."/>
            <person name="Sodergren E."/>
            <person name="Clifton S."/>
            <person name="Fulton L."/>
            <person name="Fulton B."/>
            <person name="Courtney L."/>
            <person name="Fronick C."/>
            <person name="Harrison M."/>
            <person name="Strong C."/>
            <person name="Farmer C."/>
            <person name="Delahaunty K."/>
            <person name="Markovic C."/>
            <person name="Hall O."/>
            <person name="Minx P."/>
            <person name="Tomlinson C."/>
            <person name="Mitreva M."/>
            <person name="Nelson J."/>
            <person name="Hou S."/>
            <person name="Wollam A."/>
            <person name="Pepin K.H."/>
            <person name="Johnson M."/>
            <person name="Bhonagiri V."/>
            <person name="Nash W.E."/>
            <person name="Warren W."/>
            <person name="Chinwalla A."/>
            <person name="Mardis E.R."/>
            <person name="Wilson R.K."/>
        </authorList>
    </citation>
    <scope>NUCLEOTIDE SEQUENCE [LARGE SCALE GENOMIC DNA]</scope>
    <source>
        <strain evidence="3 5">DSM 20093</strain>
    </source>
</reference>
<name>D1NSQ2_9BIFI</name>
<gene>
    <name evidence="4" type="ORF">BGLCM_0866</name>
    <name evidence="3" type="ORF">BIFGAL_02812</name>
</gene>
<reference evidence="4 6" key="2">
    <citation type="submission" date="2014-03" db="EMBL/GenBank/DDBJ databases">
        <title>Genomics of Bifidobacteria.</title>
        <authorList>
            <person name="Ventura M."/>
            <person name="Milani C."/>
            <person name="Lugli G.A."/>
        </authorList>
    </citation>
    <scope>NUCLEOTIDE SEQUENCE [LARGE SCALE GENOMIC DNA]</scope>
    <source>
        <strain evidence="4 6">LMG 11596</strain>
    </source>
</reference>
<dbReference type="InterPro" id="IPR053145">
    <property type="entry name" value="AB_hydrolase_Est10"/>
</dbReference>
<evidence type="ECO:0000313" key="5">
    <source>
        <dbReference type="Proteomes" id="UP000003656"/>
    </source>
</evidence>
<proteinExistence type="predicted"/>
<keyword evidence="2" id="KW-0472">Membrane</keyword>
<keyword evidence="2" id="KW-1133">Transmembrane helix</keyword>
<evidence type="ECO:0000313" key="4">
    <source>
        <dbReference type="EMBL" id="KFI59273.1"/>
    </source>
</evidence>
<feature type="transmembrane region" description="Helical" evidence="2">
    <location>
        <begin position="513"/>
        <end position="537"/>
    </location>
</feature>
<dbReference type="Gene3D" id="3.40.50.1820">
    <property type="entry name" value="alpha/beta hydrolase"/>
    <property type="match status" value="1"/>
</dbReference>
<dbReference type="PANTHER" id="PTHR43265">
    <property type="entry name" value="ESTERASE ESTD"/>
    <property type="match status" value="1"/>
</dbReference>
<dbReference type="PANTHER" id="PTHR43265:SF1">
    <property type="entry name" value="ESTERASE ESTD"/>
    <property type="match status" value="1"/>
</dbReference>
<dbReference type="STRING" id="561180.BIFGAL_02812"/>
<feature type="transmembrane region" description="Helical" evidence="2">
    <location>
        <begin position="462"/>
        <end position="492"/>
    </location>
</feature>
<dbReference type="GO" id="GO:0052689">
    <property type="term" value="F:carboxylic ester hydrolase activity"/>
    <property type="evidence" value="ECO:0007669"/>
    <property type="project" value="TreeGrafter"/>
</dbReference>
<comment type="caution">
    <text evidence="3">The sequence shown here is derived from an EMBL/GenBank/DDBJ whole genome shotgun (WGS) entry which is preliminary data.</text>
</comment>
<dbReference type="Proteomes" id="UP000029074">
    <property type="component" value="Unassembled WGS sequence"/>
</dbReference>
<dbReference type="EMBL" id="ABXB03000001">
    <property type="protein sequence ID" value="EFA23704.1"/>
    <property type="molecule type" value="Genomic_DNA"/>
</dbReference>
<feature type="region of interest" description="Disordered" evidence="1">
    <location>
        <begin position="1"/>
        <end position="89"/>
    </location>
</feature>
<dbReference type="EMBL" id="JGYW01000004">
    <property type="protein sequence ID" value="KFI59273.1"/>
    <property type="molecule type" value="Genomic_DNA"/>
</dbReference>
<accession>D1NSQ2</accession>
<sequence length="666" mass="72893">MSTEQEDTRASQGDSEAPERAAQPEKSAQPQRPAPPEHTEPPEHTAQPKQQAASQPHEQRQQASQQSQAPTADTAESADASREAAPAVHSTWTPVKRLMMNGAIFIMLMALLILVSTQTRIPWNYEPTGQRLQTLTPDTAITFTNDSGAALPADGTYQVMTKHEVMDVQQPSTGETQRINVLVRSPKQAGNQLPAIVFMHGAGYGTCDNSFGDIAGSLASAGFVTAVIDKPVWSTSDLTRDYPGSAVAYDAAINLLRARSDVDAHNVGIYATSESTWISSYLLQQDHDIAFQILLSPMVFAPRAAMAFLAAQDFALVGANDGYQSIVRRVFSADLGLYGVENMNINPLDPQAYAVPTLVAYGSKDVMTAQVQGVKEILDNAHQAGNWNVTIRSYPVANHVLRLGDEAMANTPFADDYVDDVISWAVGTSRGLKQTSAPIAGEALYQSIAVPLDLHARTGMTIYGTFVIGFMLVMLLAAIVCWLIALVMWIVSRCRPRAKRHAVLGLCHGFGRTLMWITVGTIATLLLFFAGFGEVVWAVVKLAWGDAPSDDPGMMFWSWPCIQIMCIVVVWIWSRVFMRMIEAADLHRQAQLQEQSQLQPRRRRLAVSTGARIVPVNDEAQPASQHDADTGAVIAERGFGRVLFWITVIAMLSILQFFAFWGLFLY</sequence>
<dbReference type="Proteomes" id="UP000003656">
    <property type="component" value="Unassembled WGS sequence"/>
</dbReference>
<evidence type="ECO:0000256" key="1">
    <source>
        <dbReference type="SAM" id="MobiDB-lite"/>
    </source>
</evidence>
<dbReference type="AlphaFoldDB" id="D1NSQ2"/>